<keyword evidence="10" id="KW-0677">Repeat</keyword>
<dbReference type="SMART" id="SM00248">
    <property type="entry name" value="ANK"/>
    <property type="match status" value="3"/>
</dbReference>
<dbReference type="InterPro" id="IPR036770">
    <property type="entry name" value="Ankyrin_rpt-contain_sf"/>
</dbReference>
<evidence type="ECO:0000256" key="9">
    <source>
        <dbReference type="ARBA" id="ARBA00022679"/>
    </source>
</evidence>
<keyword evidence="7" id="KW-1003">Cell membrane</keyword>
<dbReference type="Gene3D" id="3.40.50.10330">
    <property type="entry name" value="Probable inorganic polyphosphate/atp-NAD kinase, domain 1"/>
    <property type="match status" value="1"/>
</dbReference>
<evidence type="ECO:0000259" key="26">
    <source>
        <dbReference type="PROSITE" id="PS50146"/>
    </source>
</evidence>
<keyword evidence="17" id="KW-0539">Nucleus</keyword>
<comment type="pathway">
    <text evidence="22">Glycerolipid metabolism.</text>
</comment>
<evidence type="ECO:0000256" key="18">
    <source>
        <dbReference type="ARBA" id="ARBA00023273"/>
    </source>
</evidence>
<dbReference type="GO" id="GO:0007200">
    <property type="term" value="P:phospholipase C-activating G protein-coupled receptor signaling pathway"/>
    <property type="evidence" value="ECO:0007669"/>
    <property type="project" value="InterPro"/>
</dbReference>
<dbReference type="InterPro" id="IPR037607">
    <property type="entry name" value="DGK"/>
</dbReference>
<dbReference type="InterPro" id="IPR002110">
    <property type="entry name" value="Ankyrin_rpt"/>
</dbReference>
<dbReference type="SMART" id="SM00045">
    <property type="entry name" value="DAGKa"/>
    <property type="match status" value="1"/>
</dbReference>
<dbReference type="AlphaFoldDB" id="A0A1I8JHJ4"/>
<dbReference type="InterPro" id="IPR056383">
    <property type="entry name" value="DGKI-like_dom"/>
</dbReference>
<feature type="repeat" description="ANK" evidence="23">
    <location>
        <begin position="590"/>
        <end position="614"/>
    </location>
</feature>
<dbReference type="InterPro" id="IPR001206">
    <property type="entry name" value="Diacylglycerol_kinase_cat_dom"/>
</dbReference>
<dbReference type="Pfam" id="PF00609">
    <property type="entry name" value="DAGK_acc"/>
    <property type="match status" value="1"/>
</dbReference>
<dbReference type="FunFam" id="2.60.200.40:FF:000002">
    <property type="entry name" value="Diacylglycerol kinase"/>
    <property type="match status" value="1"/>
</dbReference>
<sequence length="697" mass="78082">MIKPVPSPHVRPVLVFINPRSGGNQGAKLMHKFLWLLNPRQVFDMAQHEPSFALELFRKVPNLRILVCGGDGTAGWVLSTIDRLGISPCPPVAILPLGTGNDLARTLNWGAGYTDEPLSKILCCVEEGRVVQLDRWNITVEPNQDCQQEPDPTDRSTGRPYLSVFNNYFSLGADAAVALEFHESREANPERFNSRLRNIMFYAGEGSRSIIKRPWRELSQVVNLECDSVNMTDRIRELRVNSILFLNIPKYSAGAMPWGNPTGSQGFEPQRPDDGYVEVIGFSSSHLATVQMGWHGHRICQCKRAIIRTSRIIPIQFNNLAIPLCVTSKTFENLSDRCNAPIVIFKKNIFSDGDYGFSQGAAPSSQPLIMERLRIQVSVISMTDYESLQYDKEKLRLASYPLGIILVEVDSDLEHVRTHIDRLASDTCLITQTGKSRLSNNWVFLDSTTAERFFRIDKQQESLHFITDISSEDLYVLDPELITGSSDERLFPVERVHSEETLPKMLVHSPDIEVAASPDPDYRCSSSEPGSPDSDNAAAVGPPVGQLVRRRNSFLSAMNKNLIEACKRGSLDKMRSLRDEGADLCAADGAGMTCLHHATRFGYKDIVAYLIENGPPQLLDMIDTEKGQTALHKASWYQRRQICHLLVQAGASLTITDFSGLTPRQQAQRAEDSELALWLETQEHMQLVKKENQETEV</sequence>
<comment type="catalytic activity">
    <reaction evidence="20">
        <text>1-octadecanoyl-2-(5Z,8Z,11Z,14Z-eicosatetraenoyl)-sn-glycerol + ATP = 1-octadecanoyl-2-(5Z,8Z,11Z,14Z-eicosatetraenoyl)-sn-glycero-3-phosphate + ADP + H(+)</text>
        <dbReference type="Rhea" id="RHEA:40323"/>
        <dbReference type="ChEBI" id="CHEBI:15378"/>
        <dbReference type="ChEBI" id="CHEBI:30616"/>
        <dbReference type="ChEBI" id="CHEBI:75728"/>
        <dbReference type="ChEBI" id="CHEBI:77091"/>
        <dbReference type="ChEBI" id="CHEBI:456216"/>
    </reaction>
    <physiologicalReaction direction="left-to-right" evidence="20">
        <dbReference type="Rhea" id="RHEA:40324"/>
    </physiologicalReaction>
</comment>
<evidence type="ECO:0000256" key="22">
    <source>
        <dbReference type="ARBA" id="ARBA00060536"/>
    </source>
</evidence>
<comment type="catalytic activity">
    <reaction evidence="19">
        <text>1,2-di-(9Z-octadecenoyl)-sn-glycerol + ATP = 1,2-di-(9Z-octadecenoyl)-sn-glycero-3-phosphate + ADP + H(+)</text>
        <dbReference type="Rhea" id="RHEA:40327"/>
        <dbReference type="ChEBI" id="CHEBI:15378"/>
        <dbReference type="ChEBI" id="CHEBI:30616"/>
        <dbReference type="ChEBI" id="CHEBI:52333"/>
        <dbReference type="ChEBI" id="CHEBI:74546"/>
        <dbReference type="ChEBI" id="CHEBI:456216"/>
    </reaction>
    <physiologicalReaction direction="left-to-right" evidence="19">
        <dbReference type="Rhea" id="RHEA:40328"/>
    </physiologicalReaction>
</comment>
<proteinExistence type="inferred from homology"/>
<protein>
    <recommendedName>
        <fullName evidence="24">Diacylglycerol kinase</fullName>
        <shortName evidence="24">DAG kinase</shortName>
        <ecNumber evidence="24">2.7.1.107</ecNumber>
    </recommendedName>
</protein>
<feature type="region of interest" description="Disordered" evidence="25">
    <location>
        <begin position="517"/>
        <end position="541"/>
    </location>
</feature>
<comment type="pathway">
    <text evidence="5">Lipid metabolism; glycerolipid metabolism.</text>
</comment>
<dbReference type="InterPro" id="IPR017438">
    <property type="entry name" value="ATP-NAD_kinase_N"/>
</dbReference>
<evidence type="ECO:0000256" key="8">
    <source>
        <dbReference type="ARBA" id="ARBA00022490"/>
    </source>
</evidence>
<dbReference type="Gene3D" id="1.25.40.20">
    <property type="entry name" value="Ankyrin repeat-containing domain"/>
    <property type="match status" value="1"/>
</dbReference>
<evidence type="ECO:0000256" key="2">
    <source>
        <dbReference type="ARBA" id="ARBA00004236"/>
    </source>
</evidence>
<dbReference type="GO" id="GO:0005886">
    <property type="term" value="C:plasma membrane"/>
    <property type="evidence" value="ECO:0007669"/>
    <property type="project" value="UniProtKB-SubCell"/>
</dbReference>
<evidence type="ECO:0000256" key="4">
    <source>
        <dbReference type="ARBA" id="ARBA00004514"/>
    </source>
</evidence>
<keyword evidence="15" id="KW-0443">Lipid metabolism</keyword>
<dbReference type="SUPFAM" id="SSF111331">
    <property type="entry name" value="NAD kinase/diacylglycerol kinase-like"/>
    <property type="match status" value="1"/>
</dbReference>
<reference evidence="28" key="1">
    <citation type="submission" date="2016-11" db="UniProtKB">
        <authorList>
            <consortium name="WormBaseParasite"/>
        </authorList>
    </citation>
    <scope>IDENTIFICATION</scope>
</reference>
<dbReference type="Pfam" id="PF00781">
    <property type="entry name" value="DAGK_cat"/>
    <property type="match status" value="1"/>
</dbReference>
<evidence type="ECO:0000256" key="23">
    <source>
        <dbReference type="PROSITE-ProRule" id="PRU00023"/>
    </source>
</evidence>
<dbReference type="EC" id="2.7.1.107" evidence="24"/>
<dbReference type="WBParaSite" id="maker-uti_cns_0047762-snap-gene-0.3-mRNA-1">
    <property type="protein sequence ID" value="maker-uti_cns_0047762-snap-gene-0.3-mRNA-1"/>
    <property type="gene ID" value="maker-uti_cns_0047762-snap-gene-0.3"/>
</dbReference>
<evidence type="ECO:0000256" key="15">
    <source>
        <dbReference type="ARBA" id="ARBA00023098"/>
    </source>
</evidence>
<dbReference type="PROSITE" id="PS50297">
    <property type="entry name" value="ANK_REP_REGION"/>
    <property type="match status" value="2"/>
</dbReference>
<keyword evidence="9 24" id="KW-0808">Transferase</keyword>
<dbReference type="Proteomes" id="UP000095280">
    <property type="component" value="Unplaced"/>
</dbReference>
<dbReference type="Pfam" id="PF12796">
    <property type="entry name" value="Ank_2"/>
    <property type="match status" value="1"/>
</dbReference>
<evidence type="ECO:0000256" key="17">
    <source>
        <dbReference type="ARBA" id="ARBA00023242"/>
    </source>
</evidence>
<dbReference type="GO" id="GO:0006629">
    <property type="term" value="P:lipid metabolic process"/>
    <property type="evidence" value="ECO:0007669"/>
    <property type="project" value="UniProtKB-KW"/>
</dbReference>
<evidence type="ECO:0000256" key="16">
    <source>
        <dbReference type="ARBA" id="ARBA00023136"/>
    </source>
</evidence>
<dbReference type="GO" id="GO:0042995">
    <property type="term" value="C:cell projection"/>
    <property type="evidence" value="ECO:0007669"/>
    <property type="project" value="UniProtKB-SubCell"/>
</dbReference>
<keyword evidence="12 24" id="KW-0418">Kinase</keyword>
<feature type="repeat" description="ANK" evidence="23">
    <location>
        <begin position="626"/>
        <end position="658"/>
    </location>
</feature>
<dbReference type="Pfam" id="PF23578">
    <property type="entry name" value="DGKI"/>
    <property type="match status" value="1"/>
</dbReference>
<dbReference type="SMART" id="SM00046">
    <property type="entry name" value="DAGKc"/>
    <property type="match status" value="1"/>
</dbReference>
<evidence type="ECO:0000313" key="27">
    <source>
        <dbReference type="Proteomes" id="UP000095280"/>
    </source>
</evidence>
<evidence type="ECO:0000256" key="5">
    <source>
        <dbReference type="ARBA" id="ARBA00005175"/>
    </source>
</evidence>
<comment type="catalytic activity">
    <reaction evidence="21">
        <text>a 1,2-diacyl-sn-glycerol + ATP = a 1,2-diacyl-sn-glycero-3-phosphate + ADP + H(+)</text>
        <dbReference type="Rhea" id="RHEA:10272"/>
        <dbReference type="ChEBI" id="CHEBI:15378"/>
        <dbReference type="ChEBI" id="CHEBI:17815"/>
        <dbReference type="ChEBI" id="CHEBI:30616"/>
        <dbReference type="ChEBI" id="CHEBI:58608"/>
        <dbReference type="ChEBI" id="CHEBI:456216"/>
        <dbReference type="EC" id="2.7.1.107"/>
    </reaction>
    <physiologicalReaction direction="left-to-right" evidence="21">
        <dbReference type="Rhea" id="RHEA:10273"/>
    </physiologicalReaction>
</comment>
<keyword evidence="13 24" id="KW-0067">ATP-binding</keyword>
<dbReference type="Gene3D" id="2.60.200.40">
    <property type="match status" value="1"/>
</dbReference>
<accession>A0A1I8JHJ4</accession>
<evidence type="ECO:0000256" key="21">
    <source>
        <dbReference type="ARBA" id="ARBA00023411"/>
    </source>
</evidence>
<evidence type="ECO:0000313" key="28">
    <source>
        <dbReference type="WBParaSite" id="maker-uti_cns_0047762-snap-gene-0.3-mRNA-1"/>
    </source>
</evidence>
<keyword evidence="11 24" id="KW-0547">Nucleotide-binding</keyword>
<keyword evidence="8" id="KW-0963">Cytoplasm</keyword>
<dbReference type="InterPro" id="IPR000756">
    <property type="entry name" value="Diacylglycerol_kin_accessory"/>
</dbReference>
<keyword evidence="16" id="KW-0472">Membrane</keyword>
<evidence type="ECO:0000256" key="20">
    <source>
        <dbReference type="ARBA" id="ARBA00023400"/>
    </source>
</evidence>
<comment type="similarity">
    <text evidence="6 24">Belongs to the eukaryotic diacylglycerol kinase family.</text>
</comment>
<dbReference type="PROSITE" id="PS50088">
    <property type="entry name" value="ANK_REPEAT"/>
    <property type="match status" value="2"/>
</dbReference>
<evidence type="ECO:0000256" key="24">
    <source>
        <dbReference type="RuleBase" id="RU361128"/>
    </source>
</evidence>
<dbReference type="GO" id="GO:0005829">
    <property type="term" value="C:cytosol"/>
    <property type="evidence" value="ECO:0007669"/>
    <property type="project" value="UniProtKB-SubCell"/>
</dbReference>
<evidence type="ECO:0000256" key="7">
    <source>
        <dbReference type="ARBA" id="ARBA00022475"/>
    </source>
</evidence>
<dbReference type="InterPro" id="IPR016064">
    <property type="entry name" value="NAD/diacylglycerol_kinase_sf"/>
</dbReference>
<feature type="domain" description="DAGKc" evidence="26">
    <location>
        <begin position="8"/>
        <end position="142"/>
    </location>
</feature>
<evidence type="ECO:0000256" key="12">
    <source>
        <dbReference type="ARBA" id="ARBA00022777"/>
    </source>
</evidence>
<evidence type="ECO:0000256" key="19">
    <source>
        <dbReference type="ARBA" id="ARBA00023371"/>
    </source>
</evidence>
<evidence type="ECO:0000256" key="25">
    <source>
        <dbReference type="SAM" id="MobiDB-lite"/>
    </source>
</evidence>
<dbReference type="GO" id="GO:0004143">
    <property type="term" value="F:ATP-dependent diacylglycerol kinase activity"/>
    <property type="evidence" value="ECO:0007669"/>
    <property type="project" value="UniProtKB-EC"/>
</dbReference>
<dbReference type="GO" id="GO:0005524">
    <property type="term" value="F:ATP binding"/>
    <property type="evidence" value="ECO:0007669"/>
    <property type="project" value="UniProtKB-KW"/>
</dbReference>
<evidence type="ECO:0000256" key="11">
    <source>
        <dbReference type="ARBA" id="ARBA00022741"/>
    </source>
</evidence>
<dbReference type="FunFam" id="3.40.50.10330:FF:000002">
    <property type="entry name" value="Diacylglycerol kinase"/>
    <property type="match status" value="1"/>
</dbReference>
<evidence type="ECO:0000256" key="13">
    <source>
        <dbReference type="ARBA" id="ARBA00022840"/>
    </source>
</evidence>
<dbReference type="GO" id="GO:0005634">
    <property type="term" value="C:nucleus"/>
    <property type="evidence" value="ECO:0007669"/>
    <property type="project" value="UniProtKB-SubCell"/>
</dbReference>
<dbReference type="PANTHER" id="PTHR11255">
    <property type="entry name" value="DIACYLGLYCEROL KINASE"/>
    <property type="match status" value="1"/>
</dbReference>
<dbReference type="PANTHER" id="PTHR11255:SF80">
    <property type="entry name" value="EYE-SPECIFIC DIACYLGLYCEROL KINASE"/>
    <property type="match status" value="1"/>
</dbReference>
<evidence type="ECO:0000256" key="1">
    <source>
        <dbReference type="ARBA" id="ARBA00004123"/>
    </source>
</evidence>
<keyword evidence="18" id="KW-0966">Cell projection</keyword>
<comment type="subcellular location">
    <subcellularLocation>
        <location evidence="2">Cell membrane</location>
    </subcellularLocation>
    <subcellularLocation>
        <location evidence="3">Cell projection</location>
    </subcellularLocation>
    <subcellularLocation>
        <location evidence="4">Cytoplasm</location>
        <location evidence="4">Cytosol</location>
    </subcellularLocation>
    <subcellularLocation>
        <location evidence="1">Nucleus</location>
    </subcellularLocation>
</comment>
<evidence type="ECO:0000256" key="6">
    <source>
        <dbReference type="ARBA" id="ARBA00009280"/>
    </source>
</evidence>
<evidence type="ECO:0000256" key="10">
    <source>
        <dbReference type="ARBA" id="ARBA00022737"/>
    </source>
</evidence>
<keyword evidence="14 23" id="KW-0040">ANK repeat</keyword>
<organism evidence="27 28">
    <name type="scientific">Macrostomum lignano</name>
    <dbReference type="NCBI Taxonomy" id="282301"/>
    <lineage>
        <taxon>Eukaryota</taxon>
        <taxon>Metazoa</taxon>
        <taxon>Spiralia</taxon>
        <taxon>Lophotrochozoa</taxon>
        <taxon>Platyhelminthes</taxon>
        <taxon>Rhabditophora</taxon>
        <taxon>Macrostomorpha</taxon>
        <taxon>Macrostomida</taxon>
        <taxon>Macrostomidae</taxon>
        <taxon>Macrostomum</taxon>
    </lineage>
</organism>
<dbReference type="PROSITE" id="PS50146">
    <property type="entry name" value="DAGK"/>
    <property type="match status" value="1"/>
</dbReference>
<evidence type="ECO:0000256" key="3">
    <source>
        <dbReference type="ARBA" id="ARBA00004316"/>
    </source>
</evidence>
<name>A0A1I8JHJ4_9PLAT</name>
<dbReference type="SUPFAM" id="SSF48403">
    <property type="entry name" value="Ankyrin repeat"/>
    <property type="match status" value="1"/>
</dbReference>
<evidence type="ECO:0000256" key="14">
    <source>
        <dbReference type="ARBA" id="ARBA00023043"/>
    </source>
</evidence>
<keyword evidence="27" id="KW-1185">Reference proteome</keyword>